<organism evidence="1 2">
    <name type="scientific">Melia azedarach</name>
    <name type="common">Chinaberry tree</name>
    <dbReference type="NCBI Taxonomy" id="155640"/>
    <lineage>
        <taxon>Eukaryota</taxon>
        <taxon>Viridiplantae</taxon>
        <taxon>Streptophyta</taxon>
        <taxon>Embryophyta</taxon>
        <taxon>Tracheophyta</taxon>
        <taxon>Spermatophyta</taxon>
        <taxon>Magnoliopsida</taxon>
        <taxon>eudicotyledons</taxon>
        <taxon>Gunneridae</taxon>
        <taxon>Pentapetalae</taxon>
        <taxon>rosids</taxon>
        <taxon>malvids</taxon>
        <taxon>Sapindales</taxon>
        <taxon>Meliaceae</taxon>
        <taxon>Melia</taxon>
    </lineage>
</organism>
<name>A0ACC1YR89_MELAZ</name>
<evidence type="ECO:0000313" key="1">
    <source>
        <dbReference type="EMBL" id="KAJ4725956.1"/>
    </source>
</evidence>
<keyword evidence="2" id="KW-1185">Reference proteome</keyword>
<proteinExistence type="predicted"/>
<dbReference type="Proteomes" id="UP001164539">
    <property type="component" value="Chromosome 2"/>
</dbReference>
<sequence length="266" mass="29876">MTGIMLAELQAFHEIDRRAYALFAYQLGLNCYTSKKIVAFWYWLETAGCKNFAHNALRLSPGMLQLLVMESTWCLNCVDGLPFYDSGGGDLLLMSVVGGKHLSLEFFYKNKGIAKKGISIFIRDVLDRVLSDLTQPIDAQIQEDNGSNSQIAMENSQEDNGNQSQGNREATEANEDLHGASQTDRTLFVTFSRGHPITKQQLAEFFNRRFGQGCVQDIVVNDGESLYAVVIVSSRSYAKRILAGNRLLQFNIHGKDVRVRQYTQKT</sequence>
<gene>
    <name evidence="1" type="ORF">OWV82_004746</name>
</gene>
<comment type="caution">
    <text evidence="1">The sequence shown here is derived from an EMBL/GenBank/DDBJ whole genome shotgun (WGS) entry which is preliminary data.</text>
</comment>
<accession>A0ACC1YR89</accession>
<protein>
    <submittedName>
        <fullName evidence="1">Rho guanine nucleotide exchange factor</fullName>
    </submittedName>
</protein>
<evidence type="ECO:0000313" key="2">
    <source>
        <dbReference type="Proteomes" id="UP001164539"/>
    </source>
</evidence>
<reference evidence="1 2" key="1">
    <citation type="journal article" date="2023" name="Science">
        <title>Complex scaffold remodeling in plant triterpene biosynthesis.</title>
        <authorList>
            <person name="De La Pena R."/>
            <person name="Hodgson H."/>
            <person name="Liu J.C."/>
            <person name="Stephenson M.J."/>
            <person name="Martin A.C."/>
            <person name="Owen C."/>
            <person name="Harkess A."/>
            <person name="Leebens-Mack J."/>
            <person name="Jimenez L.E."/>
            <person name="Osbourn A."/>
            <person name="Sattely E.S."/>
        </authorList>
    </citation>
    <scope>NUCLEOTIDE SEQUENCE [LARGE SCALE GENOMIC DNA]</scope>
    <source>
        <strain evidence="2">cv. JPN11</strain>
        <tissue evidence="1">Leaf</tissue>
    </source>
</reference>
<dbReference type="EMBL" id="CM051395">
    <property type="protein sequence ID" value="KAJ4725956.1"/>
    <property type="molecule type" value="Genomic_DNA"/>
</dbReference>